<reference evidence="3 4" key="2">
    <citation type="journal article" date="2009" name="Nature">
        <title>A single regulatory gene is sufficient to alter bacterial host range.</title>
        <authorList>
            <person name="Mandel M.J."/>
            <person name="Wollenberg M.S."/>
            <person name="Stabb E.V."/>
            <person name="Visick K.L."/>
            <person name="Ruby E.G."/>
        </authorList>
    </citation>
    <scope>NUCLEOTIDE SEQUENCE [LARGE SCALE GENOMIC DNA]</scope>
    <source>
        <strain evidence="3 4">MJ11</strain>
    </source>
</reference>
<keyword evidence="2" id="KW-0472">Membrane</keyword>
<dbReference type="HOGENOM" id="CLU_1577843_0_0_6"/>
<protein>
    <submittedName>
        <fullName evidence="3">Uncharacterized protein</fullName>
    </submittedName>
</protein>
<evidence type="ECO:0000256" key="1">
    <source>
        <dbReference type="SAM" id="MobiDB-lite"/>
    </source>
</evidence>
<dbReference type="Proteomes" id="UP000001857">
    <property type="component" value="Chromosome II"/>
</dbReference>
<gene>
    <name evidence="3" type="ordered locus">VFMJ11_A0166</name>
</gene>
<keyword evidence="2" id="KW-1133">Transmembrane helix</keyword>
<sequence length="169" mass="19304">MCDLFVFILKTLLKPFKSRLFILSFFFFFIPISTFGIYYKWFEGSSDKSFLSYFTPETIFTFTIPLMASIIMEGVLTSTNKLSELEKDSAEFQLFRDSMVLSVIVMLFQAVLIYNSLSKDNVLLSLISVVVLFIFWILICSTKSEFSPSKRWRPTGNADTSSSSSISNG</sequence>
<feature type="transmembrane region" description="Helical" evidence="2">
    <location>
        <begin position="123"/>
        <end position="141"/>
    </location>
</feature>
<name>B5ESQ5_ALIFM</name>
<organism evidence="3 4">
    <name type="scientific">Aliivibrio fischeri (strain MJ11)</name>
    <name type="common">Vibrio fischeri</name>
    <dbReference type="NCBI Taxonomy" id="388396"/>
    <lineage>
        <taxon>Bacteria</taxon>
        <taxon>Pseudomonadati</taxon>
        <taxon>Pseudomonadota</taxon>
        <taxon>Gammaproteobacteria</taxon>
        <taxon>Vibrionales</taxon>
        <taxon>Vibrionaceae</taxon>
        <taxon>Aliivibrio</taxon>
    </lineage>
</organism>
<feature type="transmembrane region" description="Helical" evidence="2">
    <location>
        <begin position="99"/>
        <end position="117"/>
    </location>
</feature>
<keyword evidence="2" id="KW-0812">Transmembrane</keyword>
<dbReference type="AlphaFoldDB" id="B5ESQ5"/>
<evidence type="ECO:0000313" key="4">
    <source>
        <dbReference type="Proteomes" id="UP000001857"/>
    </source>
</evidence>
<feature type="transmembrane region" description="Helical" evidence="2">
    <location>
        <begin position="20"/>
        <end position="39"/>
    </location>
</feature>
<dbReference type="EMBL" id="CP001133">
    <property type="protein sequence ID" value="ACH64568.1"/>
    <property type="molecule type" value="Genomic_DNA"/>
</dbReference>
<feature type="transmembrane region" description="Helical" evidence="2">
    <location>
        <begin position="59"/>
        <end position="78"/>
    </location>
</feature>
<evidence type="ECO:0000256" key="2">
    <source>
        <dbReference type="SAM" id="Phobius"/>
    </source>
</evidence>
<dbReference type="RefSeq" id="WP_012535618.1">
    <property type="nucleotide sequence ID" value="NC_011186.1"/>
</dbReference>
<accession>B5ESQ5</accession>
<feature type="region of interest" description="Disordered" evidence="1">
    <location>
        <begin position="147"/>
        <end position="169"/>
    </location>
</feature>
<dbReference type="KEGG" id="vfm:VFMJ11_A0166"/>
<proteinExistence type="predicted"/>
<evidence type="ECO:0000313" key="3">
    <source>
        <dbReference type="EMBL" id="ACH64568.1"/>
    </source>
</evidence>
<reference evidence="4" key="1">
    <citation type="submission" date="2008-08" db="EMBL/GenBank/DDBJ databases">
        <title>Complete sequence of Vibrio fischeri strain MJ11.</title>
        <authorList>
            <person name="Mandel M.J."/>
            <person name="Stabb E.V."/>
            <person name="Ruby E.G."/>
            <person name="Ferriera S."/>
            <person name="Johnson J."/>
            <person name="Kravitz S."/>
            <person name="Beeson K."/>
            <person name="Sutton G."/>
            <person name="Rogers Y.-H."/>
            <person name="Friedman R."/>
            <person name="Frazier M."/>
            <person name="Venter J.C."/>
        </authorList>
    </citation>
    <scope>NUCLEOTIDE SEQUENCE [LARGE SCALE GENOMIC DNA]</scope>
    <source>
        <strain evidence="4">MJ11</strain>
    </source>
</reference>